<dbReference type="Proteomes" id="UP000018144">
    <property type="component" value="Unassembled WGS sequence"/>
</dbReference>
<accession>U4LU22</accession>
<name>U4LU22_PYROM</name>
<sequence length="132" mass="13591">MTTNITFLSDGSIRFGNGVPEGPITTPMIVIPGPPVQPDAPPPAPAPLAVVFGPTLDQEKSKHPYQIFISHQQGQAAAPALALPAPQSEPVKEPEPAPAPAVEAAPALAPAPVAVQASAKDPSMVAQFWYFG</sequence>
<dbReference type="EMBL" id="HF936048">
    <property type="protein sequence ID" value="CCX33320.1"/>
    <property type="molecule type" value="Genomic_DNA"/>
</dbReference>
<evidence type="ECO:0000313" key="2">
    <source>
        <dbReference type="EMBL" id="CCX33320.1"/>
    </source>
</evidence>
<protein>
    <submittedName>
        <fullName evidence="2">Uncharacterized protein</fullName>
    </submittedName>
</protein>
<reference evidence="2 3" key="1">
    <citation type="journal article" date="2013" name="PLoS Genet.">
        <title>The genome and development-dependent transcriptomes of Pyronema confluens: a window into fungal evolution.</title>
        <authorList>
            <person name="Traeger S."/>
            <person name="Altegoer F."/>
            <person name="Freitag M."/>
            <person name="Gabaldon T."/>
            <person name="Kempken F."/>
            <person name="Kumar A."/>
            <person name="Marcet-Houben M."/>
            <person name="Poggeler S."/>
            <person name="Stajich J.E."/>
            <person name="Nowrousian M."/>
        </authorList>
    </citation>
    <scope>NUCLEOTIDE SEQUENCE [LARGE SCALE GENOMIC DNA]</scope>
    <source>
        <strain evidence="3">CBS 100304</strain>
        <tissue evidence="2">Vegetative mycelium</tissue>
    </source>
</reference>
<dbReference type="AlphaFoldDB" id="U4LU22"/>
<keyword evidence="3" id="KW-1185">Reference proteome</keyword>
<proteinExistence type="predicted"/>
<evidence type="ECO:0000313" key="3">
    <source>
        <dbReference type="Proteomes" id="UP000018144"/>
    </source>
</evidence>
<feature type="region of interest" description="Disordered" evidence="1">
    <location>
        <begin position="78"/>
        <end position="103"/>
    </location>
</feature>
<gene>
    <name evidence="2" type="ORF">PCON_01001</name>
</gene>
<organism evidence="2 3">
    <name type="scientific">Pyronema omphalodes (strain CBS 100304)</name>
    <name type="common">Pyronema confluens</name>
    <dbReference type="NCBI Taxonomy" id="1076935"/>
    <lineage>
        <taxon>Eukaryota</taxon>
        <taxon>Fungi</taxon>
        <taxon>Dikarya</taxon>
        <taxon>Ascomycota</taxon>
        <taxon>Pezizomycotina</taxon>
        <taxon>Pezizomycetes</taxon>
        <taxon>Pezizales</taxon>
        <taxon>Pyronemataceae</taxon>
        <taxon>Pyronema</taxon>
    </lineage>
</organism>
<evidence type="ECO:0000256" key="1">
    <source>
        <dbReference type="SAM" id="MobiDB-lite"/>
    </source>
</evidence>